<feature type="compositionally biased region" description="Polar residues" evidence="2">
    <location>
        <begin position="222"/>
        <end position="232"/>
    </location>
</feature>
<accession>A0A9I9CWL4</accession>
<dbReference type="PANTHER" id="PTHR12300">
    <property type="entry name" value="HVA22-LIKE PROTEINS"/>
    <property type="match status" value="1"/>
</dbReference>
<dbReference type="EnsemblPlants" id="MELO3C009517.2.1">
    <property type="protein sequence ID" value="MELO3C009517.2.1"/>
    <property type="gene ID" value="MELO3C009517.2"/>
</dbReference>
<comment type="similarity">
    <text evidence="1">Belongs to the DP1 family.</text>
</comment>
<dbReference type="GO" id="GO:0016020">
    <property type="term" value="C:membrane"/>
    <property type="evidence" value="ECO:0007669"/>
    <property type="project" value="UniProtKB-SubCell"/>
</dbReference>
<name>A0A9I9CWL4_CUCME</name>
<organism evidence="3">
    <name type="scientific">Cucumis melo</name>
    <name type="common">Muskmelon</name>
    <dbReference type="NCBI Taxonomy" id="3656"/>
    <lineage>
        <taxon>Eukaryota</taxon>
        <taxon>Viridiplantae</taxon>
        <taxon>Streptophyta</taxon>
        <taxon>Embryophyta</taxon>
        <taxon>Tracheophyta</taxon>
        <taxon>Spermatophyta</taxon>
        <taxon>Magnoliopsida</taxon>
        <taxon>eudicotyledons</taxon>
        <taxon>Gunneridae</taxon>
        <taxon>Pentapetalae</taxon>
        <taxon>rosids</taxon>
        <taxon>fabids</taxon>
        <taxon>Cucurbitales</taxon>
        <taxon>Cucurbitaceae</taxon>
        <taxon>Benincaseae</taxon>
        <taxon>Cucumis</taxon>
    </lineage>
</organism>
<comment type="subcellular location">
    <subcellularLocation>
        <location evidence="1">Membrane</location>
        <topology evidence="1">Multi-pass membrane protein</topology>
    </subcellularLocation>
</comment>
<feature type="region of interest" description="Disordered" evidence="2">
    <location>
        <begin position="247"/>
        <end position="266"/>
    </location>
</feature>
<evidence type="ECO:0000313" key="3">
    <source>
        <dbReference type="EnsemblPlants" id="MELO3C009517.2.1"/>
    </source>
</evidence>
<feature type="compositionally biased region" description="Low complexity" evidence="2">
    <location>
        <begin position="159"/>
        <end position="170"/>
    </location>
</feature>
<proteinExistence type="inferred from homology"/>
<protein>
    <recommendedName>
        <fullName evidence="1">HVA22-like protein</fullName>
    </recommendedName>
</protein>
<dbReference type="AlphaFoldDB" id="A0A9I9CWL4"/>
<evidence type="ECO:0000256" key="2">
    <source>
        <dbReference type="SAM" id="MobiDB-lite"/>
    </source>
</evidence>
<dbReference type="Pfam" id="PF03134">
    <property type="entry name" value="TB2_DP1_HVA22"/>
    <property type="match status" value="1"/>
</dbReference>
<evidence type="ECO:0000256" key="1">
    <source>
        <dbReference type="RuleBase" id="RU362006"/>
    </source>
</evidence>
<feature type="compositionally biased region" description="Pro residues" evidence="2">
    <location>
        <begin position="179"/>
        <end position="191"/>
    </location>
</feature>
<sequence>MLGELMVRCLLIIVAILTVVERIADTLVAWLPMYGELKLALFIYLWYPKTKYRELWHLLGIRNDLLDFCGVIPRVALDKDKPRKVVLCLLMGAETMQGTGYVFQTLLRPLVDKHEVDIEQKMVDWRVKAWDLALFYWKNCTELSQSAIVQVFNYLASQPSRPAASAPPQTRRNEHHPTPSAPPAPPPPPNELPSFFRKPPRQSKDSSRSKARKWFPSAPLLGSNSRRSTGTTEEFDVQFPLHDQTNYFYEDQNHNQARFRGSKKTH</sequence>
<dbReference type="InterPro" id="IPR004345">
    <property type="entry name" value="TB2_DP1_HVA22"/>
</dbReference>
<dbReference type="PANTHER" id="PTHR12300:SF162">
    <property type="entry name" value="HVA22-LIKE PROTEIN J"/>
    <property type="match status" value="1"/>
</dbReference>
<reference evidence="3" key="1">
    <citation type="submission" date="2023-03" db="UniProtKB">
        <authorList>
            <consortium name="EnsemblPlants"/>
        </authorList>
    </citation>
    <scope>IDENTIFICATION</scope>
</reference>
<feature type="region of interest" description="Disordered" evidence="2">
    <location>
        <begin position="159"/>
        <end position="236"/>
    </location>
</feature>
<dbReference type="Gramene" id="MELO3C009517.2.1">
    <property type="protein sequence ID" value="MELO3C009517.2.1"/>
    <property type="gene ID" value="MELO3C009517.2"/>
</dbReference>